<dbReference type="RefSeq" id="WP_319983421.1">
    <property type="nucleotide sequence ID" value="NZ_JAXAVV010000003.1"/>
</dbReference>
<protein>
    <submittedName>
        <fullName evidence="1">Uncharacterized protein</fullName>
    </submittedName>
</protein>
<reference evidence="1 2" key="1">
    <citation type="submission" date="2023-11" db="EMBL/GenBank/DDBJ databases">
        <title>Lentzea sokolovensis, sp. nov., Lentzea kristufkii, sp. nov., and Lentzea miocenensis, sp. nov., rare actinobacteria from Sokolov Coal Basin, Miocene lacustrine sediment, Czech Republic.</title>
        <authorList>
            <person name="Lara A."/>
            <person name="Kotroba L."/>
            <person name="Nouioui I."/>
            <person name="Neumann-Schaal M."/>
            <person name="Mast Y."/>
            <person name="Chronakova A."/>
        </authorList>
    </citation>
    <scope>NUCLEOTIDE SEQUENCE [LARGE SCALE GENOMIC DNA]</scope>
    <source>
        <strain evidence="1 2">BCCO 10_0798</strain>
    </source>
</reference>
<keyword evidence="2" id="KW-1185">Reference proteome</keyword>
<dbReference type="EMBL" id="JAXAVV010000003">
    <property type="protein sequence ID" value="MDX8049366.1"/>
    <property type="molecule type" value="Genomic_DNA"/>
</dbReference>
<evidence type="ECO:0000313" key="1">
    <source>
        <dbReference type="EMBL" id="MDX8049366.1"/>
    </source>
</evidence>
<organism evidence="1 2">
    <name type="scientific">Lentzea kristufekii</name>
    <dbReference type="NCBI Taxonomy" id="3095430"/>
    <lineage>
        <taxon>Bacteria</taxon>
        <taxon>Bacillati</taxon>
        <taxon>Actinomycetota</taxon>
        <taxon>Actinomycetes</taxon>
        <taxon>Pseudonocardiales</taxon>
        <taxon>Pseudonocardiaceae</taxon>
        <taxon>Lentzea</taxon>
    </lineage>
</organism>
<evidence type="ECO:0000313" key="2">
    <source>
        <dbReference type="Proteomes" id="UP001271792"/>
    </source>
</evidence>
<accession>A0ABU4TND9</accession>
<comment type="caution">
    <text evidence="1">The sequence shown here is derived from an EMBL/GenBank/DDBJ whole genome shotgun (WGS) entry which is preliminary data.</text>
</comment>
<dbReference type="Proteomes" id="UP001271792">
    <property type="component" value="Unassembled WGS sequence"/>
</dbReference>
<gene>
    <name evidence="1" type="ORF">SK571_08235</name>
</gene>
<sequence>MPNELVLRLDVSGELSNALCCVEAFFFSSRERWARVPAKTLLE</sequence>
<name>A0ABU4TND9_9PSEU</name>
<proteinExistence type="predicted"/>